<dbReference type="InterPro" id="IPR050708">
    <property type="entry name" value="T6SS_VgrG/RHS"/>
</dbReference>
<gene>
    <name evidence="4" type="ORF">ACFPXP_02400</name>
</gene>
<dbReference type="PANTHER" id="PTHR32305:SF15">
    <property type="entry name" value="PROTEIN RHSA-RELATED"/>
    <property type="match status" value="1"/>
</dbReference>
<feature type="domain" description="Teneurin-like YD-shell" evidence="3">
    <location>
        <begin position="523"/>
        <end position="659"/>
    </location>
</feature>
<feature type="domain" description="Teneurin-like YD-shell" evidence="3">
    <location>
        <begin position="779"/>
        <end position="939"/>
    </location>
</feature>
<evidence type="ECO:0000313" key="4">
    <source>
        <dbReference type="EMBL" id="MFC5985312.1"/>
    </source>
</evidence>
<dbReference type="InterPro" id="IPR006530">
    <property type="entry name" value="YD"/>
</dbReference>
<dbReference type="Proteomes" id="UP001596250">
    <property type="component" value="Unassembled WGS sequence"/>
</dbReference>
<dbReference type="Gene3D" id="2.180.10.10">
    <property type="entry name" value="RHS repeat-associated core"/>
    <property type="match status" value="5"/>
</dbReference>
<name>A0ABW1IJS9_9BACL</name>
<dbReference type="InterPro" id="IPR056823">
    <property type="entry name" value="TEN-like_YD-shell"/>
</dbReference>
<dbReference type="Pfam" id="PF20148">
    <property type="entry name" value="DUF6531"/>
    <property type="match status" value="1"/>
</dbReference>
<comment type="caution">
    <text evidence="4">The sequence shown here is derived from an EMBL/GenBank/DDBJ whole genome shotgun (WGS) entry which is preliminary data.</text>
</comment>
<organism evidence="4 5">
    <name type="scientific">Marinicrinis lubricantis</name>
    <dbReference type="NCBI Taxonomy" id="2086470"/>
    <lineage>
        <taxon>Bacteria</taxon>
        <taxon>Bacillati</taxon>
        <taxon>Bacillota</taxon>
        <taxon>Bacilli</taxon>
        <taxon>Bacillales</taxon>
        <taxon>Paenibacillaceae</taxon>
    </lineage>
</organism>
<evidence type="ECO:0000259" key="3">
    <source>
        <dbReference type="Pfam" id="PF25023"/>
    </source>
</evidence>
<dbReference type="RefSeq" id="WP_379892029.1">
    <property type="nucleotide sequence ID" value="NZ_JBHSQV010000013.1"/>
</dbReference>
<keyword evidence="1" id="KW-0677">Repeat</keyword>
<dbReference type="InterPro" id="IPR031325">
    <property type="entry name" value="RHS_repeat"/>
</dbReference>
<reference evidence="5" key="1">
    <citation type="journal article" date="2019" name="Int. J. Syst. Evol. Microbiol.">
        <title>The Global Catalogue of Microorganisms (GCM) 10K type strain sequencing project: providing services to taxonomists for standard genome sequencing and annotation.</title>
        <authorList>
            <consortium name="The Broad Institute Genomics Platform"/>
            <consortium name="The Broad Institute Genome Sequencing Center for Infectious Disease"/>
            <person name="Wu L."/>
            <person name="Ma J."/>
        </authorList>
    </citation>
    <scope>NUCLEOTIDE SEQUENCE [LARGE SCALE GENOMIC DNA]</scope>
    <source>
        <strain evidence="5">CCM 8749</strain>
    </source>
</reference>
<feature type="domain" description="Teneurin-like YD-shell" evidence="3">
    <location>
        <begin position="966"/>
        <end position="1103"/>
    </location>
</feature>
<accession>A0ABW1IJS9</accession>
<evidence type="ECO:0000313" key="5">
    <source>
        <dbReference type="Proteomes" id="UP001596250"/>
    </source>
</evidence>
<dbReference type="Pfam" id="PF25023">
    <property type="entry name" value="TEN_YD-shell"/>
    <property type="match status" value="3"/>
</dbReference>
<proteinExistence type="predicted"/>
<protein>
    <submittedName>
        <fullName evidence="4">DUF6531 domain-containing protein</fullName>
    </submittedName>
</protein>
<keyword evidence="5" id="KW-1185">Reference proteome</keyword>
<feature type="domain" description="DUF6531" evidence="2">
    <location>
        <begin position="378"/>
        <end position="450"/>
    </location>
</feature>
<sequence length="1272" mass="144048">MSKKPRRSWKKRIRRAWILSLAAIIFITGLPMIPGLDIEEAYADTAISIEPHRFSSIYGGLADVSFQYLDYGEYEAHDTAITLHQNGTMLETLDSAPYATGSEQTYTWDGTIQGQPALDGQYNIKVTPVQFAAHGGDVDVEVFNPNPPAPAYIEMLPNPESDTHVIRGIAEKNTQVFLYVKYTRRVGDDRQVVDPGDPVVWQEAIPVSDTRTWSQDIPDTELQNYFDEFPAYGRFEPQDYIGEWEVEVELPPYLIADITAVAYRPYDQKWSEDPSEILRVLRYKAQTDDTKWAYLANYYYNKIYEQEIADQLHDVAEDNGLPVETCFEGQTCYNQIPEGYSLLLFDPINAGNILEADREKIEEEFANKNGHPLAKHFDPINMATGDFSFYHTNMTVQAVMPLEFAISYHSRESYNGDLGYGWHHTFERRLEFRDGDVVYVVTPEGASLKYTPTGNGQYETPAGVYDTLVKNSDGSYTLTAPQQWEYVFRQDGMLYGITDNNGHQTKLTYYGTVLKEVSTEGAKLLFTYGNGGKIMEVTDHTGRKVQYRYDEVNHHLEEVVLPDGAVIGFDYDERHRMTAIHNPNQTASLINEYDDQDRVVAQRAFSGEWGYMEYFPDQMQTRITNERGYVQVYEYDERQRKTAVHYPDGSSEHFEYDGNDNLTRYIDPKGNENRFIYDGKGNMLQAIDALGNMTTYTYNGWNMPETITDALGNVTRMAYDSKGNLTSITDALGRTTTIVRNEEGIPVRMVSPSGAEVAMDLDAYGFVENMTNPKGDQQQLLRDDLHRVTQITDALGQTSKVEYDPRGRVTAQIDALLHRESFQYDDNSNMTAYTDKSGATTTYGYDAFDRLTSVTDALGRTTRFTYDEIGNISKQEDPNGAVTLYEYDEVDRLVKVIDPQGYITEYDYDLNGNLVQQKDPNGGITTVTYDARNLPITISDPEGGTTTYQYDALGRLTQETNALGHSITYAYDAAGQVTSVTDALGYTTQYKYDLDGQLIETIDPNGAVWKMEYDANGQLERTIDPYGHETKLVRDALGRVTQAVDEAGNRTTYTYDALGQVIAITDALGQRTEYTYDERGLLTAIKDAKQQTTSYAYDAVGQLLSVTNALNEMTSYRYDAMGNIVSKTDALQRMTRYEYDVKSQLVKEINPLQEMTQLFYDGNGNVTRIVYPGNHQGQQDSVSYTYDLNSRLTGIQYSDGQQVQYAYDLLGRRTRMVDEVGVTQYQYDALNRVTSVTDAFNQTIQYEWTPTGAGAEAYRPIRQNIGASDVYV</sequence>
<evidence type="ECO:0000256" key="1">
    <source>
        <dbReference type="ARBA" id="ARBA00022737"/>
    </source>
</evidence>
<dbReference type="Pfam" id="PF05593">
    <property type="entry name" value="RHS_repeat"/>
    <property type="match status" value="2"/>
</dbReference>
<dbReference type="NCBIfam" id="TIGR01643">
    <property type="entry name" value="YD_repeat_2x"/>
    <property type="match status" value="15"/>
</dbReference>
<dbReference type="InterPro" id="IPR045351">
    <property type="entry name" value="DUF6531"/>
</dbReference>
<evidence type="ECO:0000259" key="2">
    <source>
        <dbReference type="Pfam" id="PF20148"/>
    </source>
</evidence>
<dbReference type="EMBL" id="JBHSQV010000013">
    <property type="protein sequence ID" value="MFC5985312.1"/>
    <property type="molecule type" value="Genomic_DNA"/>
</dbReference>
<dbReference type="PANTHER" id="PTHR32305">
    <property type="match status" value="1"/>
</dbReference>